<feature type="region of interest" description="Disordered" evidence="1">
    <location>
        <begin position="707"/>
        <end position="727"/>
    </location>
</feature>
<dbReference type="InterPro" id="IPR027073">
    <property type="entry name" value="5_3_exoribonuclease"/>
</dbReference>
<comment type="caution">
    <text evidence="3">The sequence shown here is derived from an EMBL/GenBank/DDBJ whole genome shotgun (WGS) entry which is preliminary data.</text>
</comment>
<dbReference type="EMBL" id="CAKOGP040000269">
    <property type="protein sequence ID" value="CAJ1933396.1"/>
    <property type="molecule type" value="Genomic_DNA"/>
</dbReference>
<dbReference type="GO" id="GO:0000956">
    <property type="term" value="P:nuclear-transcribed mRNA catabolic process"/>
    <property type="evidence" value="ECO:0007669"/>
    <property type="project" value="TreeGrafter"/>
</dbReference>
<dbReference type="Pfam" id="PF03159">
    <property type="entry name" value="XRN_N"/>
    <property type="match status" value="1"/>
</dbReference>
<organism evidence="3 4">
    <name type="scientific">Cylindrotheca closterium</name>
    <dbReference type="NCBI Taxonomy" id="2856"/>
    <lineage>
        <taxon>Eukaryota</taxon>
        <taxon>Sar</taxon>
        <taxon>Stramenopiles</taxon>
        <taxon>Ochrophyta</taxon>
        <taxon>Bacillariophyta</taxon>
        <taxon>Bacillariophyceae</taxon>
        <taxon>Bacillariophycidae</taxon>
        <taxon>Bacillariales</taxon>
        <taxon>Bacillariaceae</taxon>
        <taxon>Cylindrotheca</taxon>
    </lineage>
</organism>
<feature type="compositionally biased region" description="Acidic residues" evidence="1">
    <location>
        <begin position="314"/>
        <end position="329"/>
    </location>
</feature>
<proteinExistence type="predicted"/>
<evidence type="ECO:0000259" key="2">
    <source>
        <dbReference type="Pfam" id="PF03159"/>
    </source>
</evidence>
<evidence type="ECO:0000313" key="3">
    <source>
        <dbReference type="EMBL" id="CAJ1933396.1"/>
    </source>
</evidence>
<dbReference type="GO" id="GO:0004534">
    <property type="term" value="F:5'-3' RNA exonuclease activity"/>
    <property type="evidence" value="ECO:0007669"/>
    <property type="project" value="TreeGrafter"/>
</dbReference>
<feature type="domain" description="Xrn1 N-terminal" evidence="2">
    <location>
        <begin position="5"/>
        <end position="185"/>
    </location>
</feature>
<feature type="region of interest" description="Disordered" evidence="1">
    <location>
        <begin position="588"/>
        <end position="607"/>
    </location>
</feature>
<dbReference type="GO" id="GO:0003723">
    <property type="term" value="F:RNA binding"/>
    <property type="evidence" value="ECO:0007669"/>
    <property type="project" value="TreeGrafter"/>
</dbReference>
<dbReference type="Proteomes" id="UP001295423">
    <property type="component" value="Unassembled WGS sequence"/>
</dbReference>
<evidence type="ECO:0000313" key="4">
    <source>
        <dbReference type="Proteomes" id="UP001295423"/>
    </source>
</evidence>
<feature type="region of interest" description="Disordered" evidence="1">
    <location>
        <begin position="308"/>
        <end position="344"/>
    </location>
</feature>
<keyword evidence="4" id="KW-1185">Reference proteome</keyword>
<accession>A0AAD2CL47</accession>
<protein>
    <recommendedName>
        <fullName evidence="2">Xrn1 N-terminal domain-containing protein</fullName>
    </recommendedName>
</protein>
<gene>
    <name evidence="3" type="ORF">CYCCA115_LOCUS3288</name>
</gene>
<dbReference type="AlphaFoldDB" id="A0AAD2CL47"/>
<dbReference type="PANTHER" id="PTHR12341:SF41">
    <property type="entry name" value="5'-3' EXORIBONUCLEASE 2"/>
    <property type="match status" value="1"/>
</dbReference>
<dbReference type="PANTHER" id="PTHR12341">
    <property type="entry name" value="5'-&gt;3' EXORIBONUCLEASE"/>
    <property type="match status" value="1"/>
</dbReference>
<sequence length="997" mass="112959">MRRSRSREQALAILMGELDRLIQVATPTKSLVLAVDGPPGAAKLATQRRRRYSTYVRISWKLEHFEKLRLSKKERQKRKRSFKRELDSIEITPGTDFMKSMESALVYWAWQRLMLRDSKLKGVDIYISSSAVHGEGEIKLMDWVWEHGPFSPNSNVYSKRKPKDRHESICFLGDDSDLLLEGMVIPPNFAHNVFVVRQQRQNHFCISLWETTRTLAERLPSSSLKSPIEKTRQIFQARTDFVLLMMMNGNDYLPRLRGARGFSRLLSMYMKVLAQHPTSGLIEANSLELQLDFCIDFFQEVADSIPLNDRNFGNDDDEDDDEDDDDDDDAQRSRKTPLGEVNTMMDSGFLPKPAEFSVLQEITTNGHTSIENGADEGDSTLVLVRMTLGDVDSDSFLEYEVWHDPNEPYKVAKQQLAAMALDAFLGTDYAGGTDSFDAEGGITNSGYAWEIAQAIEGNVDTYLGGLVWNLQTYQDGICVDYGYNYGRRMSPTAQEIVDFLSAAKKEGRCVGKLQLFGDDDKTFRGPISAGLSCLAALPSEINSIVPRPYRDLPHDEVESFYEQCMDPTDNVFDLKKFEYLCEERLSSMDQIPENDKQDSAMDNPKYTEDTQSWVVLSKSKYSQKRSFKPPQPPTKRFGQLFENKSIKISHVAASPRPRTRASWGHKLATISHPYGKLAADGDEDIEQLLQQSESIFALGYKDGFQSRKKRDEQALEKPKKRAPSASLVDRMKSYEVESIPNEMPKNKIGQSPIEILKALADIGMIGDLKLDMTRPSPTDFAAFDPEAFELTTLSIQSSDESNSVLKESFALSLDREINTYPRKIVKHQLGSMALNRLTGSKLDWSKSSIKDVKLHLMNESGLRNIAKGSNVEDWTDPITTKDGSTAVECLKQLRDIEMIGKTRFLTRKSPPNSEIMQLIVKRAQNKSKGILKKDLSYEHTRDFQTQTKRIVKQRLASMALADIAGSKIKWNDLTYPELRDLLMEKSQATKFSPPTSK</sequence>
<reference evidence="3" key="1">
    <citation type="submission" date="2023-08" db="EMBL/GenBank/DDBJ databases">
        <authorList>
            <person name="Audoor S."/>
            <person name="Bilcke G."/>
        </authorList>
    </citation>
    <scope>NUCLEOTIDE SEQUENCE</scope>
</reference>
<dbReference type="Gene3D" id="3.40.50.12390">
    <property type="match status" value="1"/>
</dbReference>
<name>A0AAD2CL47_9STRA</name>
<evidence type="ECO:0000256" key="1">
    <source>
        <dbReference type="SAM" id="MobiDB-lite"/>
    </source>
</evidence>
<dbReference type="InterPro" id="IPR004859">
    <property type="entry name" value="Xrn1_N"/>
</dbReference>
<dbReference type="GO" id="GO:0005634">
    <property type="term" value="C:nucleus"/>
    <property type="evidence" value="ECO:0007669"/>
    <property type="project" value="TreeGrafter"/>
</dbReference>